<protein>
    <submittedName>
        <fullName evidence="1">Uncharacterized protein</fullName>
    </submittedName>
</protein>
<proteinExistence type="predicted"/>
<comment type="caution">
    <text evidence="1">The sequence shown here is derived from an EMBL/GenBank/DDBJ whole genome shotgun (WGS) entry which is preliminary data.</text>
</comment>
<organism evidence="1 2">
    <name type="scientific">Salix udensis</name>
    <dbReference type="NCBI Taxonomy" id="889485"/>
    <lineage>
        <taxon>Eukaryota</taxon>
        <taxon>Viridiplantae</taxon>
        <taxon>Streptophyta</taxon>
        <taxon>Embryophyta</taxon>
        <taxon>Tracheophyta</taxon>
        <taxon>Spermatophyta</taxon>
        <taxon>Magnoliopsida</taxon>
        <taxon>eudicotyledons</taxon>
        <taxon>Gunneridae</taxon>
        <taxon>Pentapetalae</taxon>
        <taxon>rosids</taxon>
        <taxon>fabids</taxon>
        <taxon>Malpighiales</taxon>
        <taxon>Salicaceae</taxon>
        <taxon>Saliceae</taxon>
        <taxon>Salix</taxon>
    </lineage>
</organism>
<reference evidence="1 2" key="1">
    <citation type="journal article" date="2023" name="Int. J. Mol. Sci.">
        <title>De Novo Assembly and Annotation of 11 Diverse Shrub Willow (Salix) Genomes Reveals Novel Gene Organization in Sex-Linked Regions.</title>
        <authorList>
            <person name="Hyden B."/>
            <person name="Feng K."/>
            <person name="Yates T.B."/>
            <person name="Jawdy S."/>
            <person name="Cereghino C."/>
            <person name="Smart L.B."/>
            <person name="Muchero W."/>
        </authorList>
    </citation>
    <scope>NUCLEOTIDE SEQUENCE [LARGE SCALE GENOMIC DNA]</scope>
    <source>
        <tissue evidence="1">Shoot tip</tissue>
    </source>
</reference>
<name>A0AAD6JX08_9ROSI</name>
<dbReference type="EMBL" id="JAPFFJ010000013">
    <property type="protein sequence ID" value="KAJ6412458.1"/>
    <property type="molecule type" value="Genomic_DNA"/>
</dbReference>
<evidence type="ECO:0000313" key="1">
    <source>
        <dbReference type="EMBL" id="KAJ6412458.1"/>
    </source>
</evidence>
<dbReference type="Proteomes" id="UP001162972">
    <property type="component" value="Chromosome 5"/>
</dbReference>
<dbReference type="AlphaFoldDB" id="A0AAD6JX08"/>
<accession>A0AAD6JX08</accession>
<evidence type="ECO:0000313" key="2">
    <source>
        <dbReference type="Proteomes" id="UP001162972"/>
    </source>
</evidence>
<keyword evidence="2" id="KW-1185">Reference proteome</keyword>
<sequence>MWGWLLIHLSYDDLRNLGLIEWSLLVKFWMKIYITSRPLCASYDTVHLINGRILGLYVDGGGGCGCGCVRGGGWWLSSEFEAHSSSCSLVRHWHLNSSTGFSAVYIGASVSI</sequence>
<gene>
    <name evidence="1" type="ORF">OIU84_005501</name>
</gene>